<organism evidence="1 2">
    <name type="scientific">Lentinus tigrinus ALCF2SS1-6</name>
    <dbReference type="NCBI Taxonomy" id="1328759"/>
    <lineage>
        <taxon>Eukaryota</taxon>
        <taxon>Fungi</taxon>
        <taxon>Dikarya</taxon>
        <taxon>Basidiomycota</taxon>
        <taxon>Agaricomycotina</taxon>
        <taxon>Agaricomycetes</taxon>
        <taxon>Polyporales</taxon>
        <taxon>Polyporaceae</taxon>
        <taxon>Lentinus</taxon>
    </lineage>
</organism>
<accession>A0A5C2RU33</accession>
<gene>
    <name evidence="1" type="ORF">L227DRAFT_310576</name>
</gene>
<keyword evidence="2" id="KW-1185">Reference proteome</keyword>
<name>A0A5C2RU33_9APHY</name>
<evidence type="ECO:0000313" key="1">
    <source>
        <dbReference type="EMBL" id="RPD55183.1"/>
    </source>
</evidence>
<reference evidence="1" key="1">
    <citation type="journal article" date="2018" name="Genome Biol. Evol.">
        <title>Genomics and development of Lentinus tigrinus, a white-rot wood-decaying mushroom with dimorphic fruiting bodies.</title>
        <authorList>
            <person name="Wu B."/>
            <person name="Xu Z."/>
            <person name="Knudson A."/>
            <person name="Carlson A."/>
            <person name="Chen N."/>
            <person name="Kovaka S."/>
            <person name="LaButti K."/>
            <person name="Lipzen A."/>
            <person name="Pennachio C."/>
            <person name="Riley R."/>
            <person name="Schakwitz W."/>
            <person name="Umezawa K."/>
            <person name="Ohm R.A."/>
            <person name="Grigoriev I.V."/>
            <person name="Nagy L.G."/>
            <person name="Gibbons J."/>
            <person name="Hibbett D."/>
        </authorList>
    </citation>
    <scope>NUCLEOTIDE SEQUENCE [LARGE SCALE GENOMIC DNA]</scope>
    <source>
        <strain evidence="1">ALCF2SS1-6</strain>
    </source>
</reference>
<sequence>MRQWIVSEETSFRGRTFVSPAYDPPPGGTVPHPVLNEIIRAAIPRTLPLLFLVSTGSGGRTRIHLTSHAQGTVRHEEVEGHKRPL</sequence>
<proteinExistence type="predicted"/>
<dbReference type="Proteomes" id="UP000313359">
    <property type="component" value="Unassembled WGS sequence"/>
</dbReference>
<dbReference type="AlphaFoldDB" id="A0A5C2RU33"/>
<evidence type="ECO:0000313" key="2">
    <source>
        <dbReference type="Proteomes" id="UP000313359"/>
    </source>
</evidence>
<protein>
    <submittedName>
        <fullName evidence="1">Uncharacterized protein</fullName>
    </submittedName>
</protein>
<dbReference type="EMBL" id="ML122297">
    <property type="protein sequence ID" value="RPD55183.1"/>
    <property type="molecule type" value="Genomic_DNA"/>
</dbReference>